<organism evidence="1 2">
    <name type="scientific">Hibiscus sabdariffa</name>
    <name type="common">roselle</name>
    <dbReference type="NCBI Taxonomy" id="183260"/>
    <lineage>
        <taxon>Eukaryota</taxon>
        <taxon>Viridiplantae</taxon>
        <taxon>Streptophyta</taxon>
        <taxon>Embryophyta</taxon>
        <taxon>Tracheophyta</taxon>
        <taxon>Spermatophyta</taxon>
        <taxon>Magnoliopsida</taxon>
        <taxon>eudicotyledons</taxon>
        <taxon>Gunneridae</taxon>
        <taxon>Pentapetalae</taxon>
        <taxon>rosids</taxon>
        <taxon>malvids</taxon>
        <taxon>Malvales</taxon>
        <taxon>Malvaceae</taxon>
        <taxon>Malvoideae</taxon>
        <taxon>Hibiscus</taxon>
    </lineage>
</organism>
<dbReference type="Proteomes" id="UP001396334">
    <property type="component" value="Unassembled WGS sequence"/>
</dbReference>
<evidence type="ECO:0000313" key="1">
    <source>
        <dbReference type="EMBL" id="KAK9028775.1"/>
    </source>
</evidence>
<reference evidence="1 2" key="1">
    <citation type="journal article" date="2024" name="G3 (Bethesda)">
        <title>Genome assembly of Hibiscus sabdariffa L. provides insights into metabolisms of medicinal natural products.</title>
        <authorList>
            <person name="Kim T."/>
        </authorList>
    </citation>
    <scope>NUCLEOTIDE SEQUENCE [LARGE SCALE GENOMIC DNA]</scope>
    <source>
        <strain evidence="1">TK-2024</strain>
        <tissue evidence="1">Old leaves</tissue>
    </source>
</reference>
<proteinExistence type="predicted"/>
<keyword evidence="2" id="KW-1185">Reference proteome</keyword>
<accession>A0ABR2SUR8</accession>
<dbReference type="EMBL" id="JBBPBN010000011">
    <property type="protein sequence ID" value="KAK9028775.1"/>
    <property type="molecule type" value="Genomic_DNA"/>
</dbReference>
<name>A0ABR2SUR8_9ROSI</name>
<comment type="caution">
    <text evidence="1">The sequence shown here is derived from an EMBL/GenBank/DDBJ whole genome shotgun (WGS) entry which is preliminary data.</text>
</comment>
<sequence length="122" mass="13599">MLFDLNVEGEFCDIPNPISAAVVELVGHALMNGVVYLDVDIVVDLVGPEVSRQRNVTLLSEGSRERIPCSRVDIVTDCLVFKSAPETLGAVRQQKTRLHRPRRDGARWAMLGERFYLGSRSC</sequence>
<gene>
    <name evidence="1" type="ORF">V6N11_025922</name>
</gene>
<evidence type="ECO:0000313" key="2">
    <source>
        <dbReference type="Proteomes" id="UP001396334"/>
    </source>
</evidence>
<protein>
    <submittedName>
        <fullName evidence="1">Uncharacterized protein</fullName>
    </submittedName>
</protein>